<feature type="region of interest" description="Disordered" evidence="2">
    <location>
        <begin position="809"/>
        <end position="838"/>
    </location>
</feature>
<evidence type="ECO:0000259" key="3">
    <source>
        <dbReference type="Pfam" id="PF12814"/>
    </source>
</evidence>
<feature type="region of interest" description="Disordered" evidence="2">
    <location>
        <begin position="2071"/>
        <end position="2091"/>
    </location>
</feature>
<reference evidence="4 5" key="1">
    <citation type="submission" date="2017-01" db="EMBL/GenBank/DDBJ databases">
        <authorList>
            <person name="Mah S.A."/>
            <person name="Swanson W.J."/>
            <person name="Moy G.W."/>
            <person name="Vacquier V.D."/>
        </authorList>
    </citation>
    <scope>NUCLEOTIDE SEQUENCE [LARGE SCALE GENOMIC DNA]</scope>
    <source>
        <strain evidence="4 5">GSMNP</strain>
    </source>
</reference>
<feature type="region of interest" description="Disordered" evidence="2">
    <location>
        <begin position="2111"/>
        <end position="2157"/>
    </location>
</feature>
<proteinExistence type="predicted"/>
<evidence type="ECO:0000313" key="4">
    <source>
        <dbReference type="EMBL" id="OMJ21385.1"/>
    </source>
</evidence>
<dbReference type="OrthoDB" id="2149224at2759"/>
<dbReference type="GO" id="GO:0005938">
    <property type="term" value="C:cell cortex"/>
    <property type="evidence" value="ECO:0007669"/>
    <property type="project" value="InterPro"/>
</dbReference>
<feature type="compositionally biased region" description="Polar residues" evidence="2">
    <location>
        <begin position="2129"/>
        <end position="2157"/>
    </location>
</feature>
<feature type="region of interest" description="Disordered" evidence="2">
    <location>
        <begin position="1646"/>
        <end position="1675"/>
    </location>
</feature>
<evidence type="ECO:0000256" key="1">
    <source>
        <dbReference type="SAM" id="Coils"/>
    </source>
</evidence>
<feature type="region of interest" description="Disordered" evidence="2">
    <location>
        <begin position="1693"/>
        <end position="1755"/>
    </location>
</feature>
<feature type="compositionally biased region" description="Polar residues" evidence="2">
    <location>
        <begin position="1739"/>
        <end position="1754"/>
    </location>
</feature>
<feature type="compositionally biased region" description="Low complexity" evidence="2">
    <location>
        <begin position="1727"/>
        <end position="1738"/>
    </location>
</feature>
<evidence type="ECO:0000256" key="2">
    <source>
        <dbReference type="SAM" id="MobiDB-lite"/>
    </source>
</evidence>
<feature type="region of interest" description="Disordered" evidence="2">
    <location>
        <begin position="1047"/>
        <end position="1070"/>
    </location>
</feature>
<feature type="compositionally biased region" description="Low complexity" evidence="2">
    <location>
        <begin position="44"/>
        <end position="60"/>
    </location>
</feature>
<feature type="compositionally biased region" description="Polar residues" evidence="2">
    <location>
        <begin position="464"/>
        <end position="474"/>
    </location>
</feature>
<feature type="region of interest" description="Disordered" evidence="2">
    <location>
        <begin position="149"/>
        <end position="175"/>
    </location>
</feature>
<organism evidence="4 5">
    <name type="scientific">Smittium culicis</name>
    <dbReference type="NCBI Taxonomy" id="133412"/>
    <lineage>
        <taxon>Eukaryota</taxon>
        <taxon>Fungi</taxon>
        <taxon>Fungi incertae sedis</taxon>
        <taxon>Zoopagomycota</taxon>
        <taxon>Kickxellomycotina</taxon>
        <taxon>Harpellomycetes</taxon>
        <taxon>Harpellales</taxon>
        <taxon>Legeriomycetaceae</taxon>
        <taxon>Smittium</taxon>
    </lineage>
</organism>
<feature type="region of interest" description="Disordered" evidence="2">
    <location>
        <begin position="910"/>
        <end position="954"/>
    </location>
</feature>
<dbReference type="GO" id="GO:0032065">
    <property type="term" value="P:maintenance of protein location in cell cortex"/>
    <property type="evidence" value="ECO:0007669"/>
    <property type="project" value="InterPro"/>
</dbReference>
<feature type="compositionally biased region" description="Basic residues" evidence="2">
    <location>
        <begin position="809"/>
        <end position="819"/>
    </location>
</feature>
<keyword evidence="5" id="KW-1185">Reference proteome</keyword>
<feature type="domain" description="Pleckstrin homology" evidence="3">
    <location>
        <begin position="1894"/>
        <end position="2029"/>
    </location>
</feature>
<feature type="compositionally biased region" description="Low complexity" evidence="2">
    <location>
        <begin position="100"/>
        <end position="114"/>
    </location>
</feature>
<sequence length="2157" mass="241824">MARKSKKDNLPPENDPKHATGEKPESPITFSENKSEKSTRDNPKSTSSKSSNPKPTNSKPQSDSLSRQMIHIQRCSACRGRWEEKVNRKKFPYLKQSKRPINISNSPSKSKNSSKAFSEVLIANNPMSDSSSVYYSAESREYSLAKADKIKSSHSGDNADKSFPENLDSTTNLPSPSDNLLVAVENSNENINSDSTENNQIHINEMYNHSGFADTFSDDEHMLDEELDTLLSQDEEFGIDLDSTDEIIEDQKYIDKMLSPSIKTFSDSDSDNDANISAISLKGNKYLDIEHSDVNSTPTKKSSSENYWGSELSQMKSLKTSVDSALISRLQEIQAAYDEKVSQNRNLSALLEKEINKNMNPEKNSEIEGMFENSAAEKERILQHEAEANVAFNQLKGDYEVLLSEIQKKRLDSVSPKESYASPYINMAARKGRGRRITNGYDNQDIFDTPRKNLFPAKILDSYNPDSPFTPSSKKSARDFEPKHPTLGKNSSDTNKNPDWEQHSILTKLIKSAEIGKELISYLKVIEDDFTNKLSASNNKIIEVQNSLQEKDIEIKKLKRDHVKNEILDEHIYVLQSEKDSLTTSLSELRTHINKLEYEKNRLSISFEKSNEQLELLKNREHELKESKDKQKAKYEYDISSLKRQISNLLKTKEETEKSYQSEIDILKSSISRPISLKNSTSSELNIRSISPLTPKMDATEYNEPEPETIYLQYKNVNQSSNFLKYKQLSESNASIKSQLNELLEKYNSELLNSSKLANKLRIAYNQIETFEKKWSDPDSLDFYKESSSDRLFHKNNRLANFGIRKSPLKTKKGSKLPRSKVAGGRNRKDNSLRSFSDGEMDSFDSQYIPNILSSNSSGKRLSELHISNKVFTPSIDLEFKGESEDSSNQLDSDELTDSDSNINRYYLAQQKNRNKTQPPHQTGRITKPFTFTKSLRTHQKTKTKSLKPTGLGDLASELEKAQSNRLSDDSSKDSRLYGIKNQSSRIGDITFDPSQSHQPVLKVDKFTSTDDISNYSPKTDTSNSCTQTEGLFGLQTPSFEADISFLTPSDTNSSPKSQKALNPESILNTDNSLVKTDKDNLKTSKHLTSNEISGSNQTTYLSSPKKLFSDFGAQVDLINTHSVSEATIPSSDIQRDLESSQMLNSTGISALQSTSIFTQTEEVTPIQTIEIGIQSDVIDSKHTVESSTQTKIDKETPRTEIGIQVEGPKPVLTIDSGTQLEGSDLTPTIDIGIQAENLSNIDTKEIGTQFESTPVSKIGEFVVHDDNSPKSIGKFESQAENRTPSSLKDVESQTDYILSHSSDVGTQVENGTQISTSEISTQAEYSSFDPTVEIGTQTEHNTDPIGSEVGVQVDSSLIISTNEISTQIESPPFVSTNEIATQVNNDIITPASEVTYQPQDLSNPILNETENLPRGDELSSANKPLRITDVHLIKHTSEVGIQTLYNHQLDLESEKPSSQLNNNELEYNAIKLSKAALVDKYTQTAQISDNITPILYKDLDNESKSTYYNSATSISRHIPDPVLNSNSTTADNYDSYSLKSNDINLKNISITVSHSPDGMQPTNVQSTTEAYESNNYGNNSPYISDSQNYSDSMKSLRISYPNGQLINNSTPIRKSLTVNNQEFKQYSFNPNKNNLSIHGSVNPYFKPTHKTKKSLDVSPSNASHRPFYPHTRSFSMNSDRLGKYINSRNAMLGSSSSHYSKKLGPNKSNKSNQDSNYGSNLQVYPSKNTTTSSTNFSDLNENKQFNPLNTNDDAYSKKENINTILYSLHTTKYSSSVINSSKVDPILPRDETVKKTKPHETNEDIQKSFKNITSVVSTENKAIHNEPEEIDHKDVEIHDKEANDKLPEEEIYDYTNKNEKENPSKAQELASIAKNKDSIIPNPSTQASPDPLIVQAVARSMVGSYMYKFSSKVSPNELKHEHSKYIRYFWVHPYTKIISWSKKPPTSNNVKQNSGSVFGFGDLLRNSSSKTLYIGNVKSIIDRDGSVNSDDFLKYSIIVTSGRSTIRIKALTLHEHELWLRALSYLQSRNVITSDSYNSDRPSQIDGRPYTPNASSQAIASNRSSNFYYKQSDADGTPNLSEYNSPSKHGRHKSLLSLIRFPKKSIDSNMNSIESPGFRSVHNFPSGHGSTKSLNKPNTRPSHFRIASTSNKSERL</sequence>
<dbReference type="Proteomes" id="UP000187283">
    <property type="component" value="Unassembled WGS sequence"/>
</dbReference>
<dbReference type="STRING" id="133412.A0A1R1Y3K8"/>
<dbReference type="InterPro" id="IPR024774">
    <property type="entry name" value="PH_dom-Mcp5-type"/>
</dbReference>
<keyword evidence="1" id="KW-0175">Coiled coil</keyword>
<evidence type="ECO:0000313" key="5">
    <source>
        <dbReference type="Proteomes" id="UP000187283"/>
    </source>
</evidence>
<dbReference type="Pfam" id="PF12814">
    <property type="entry name" value="Mcp5_PH"/>
    <property type="match status" value="1"/>
</dbReference>
<feature type="region of interest" description="Disordered" evidence="2">
    <location>
        <begin position="1"/>
        <end position="72"/>
    </location>
</feature>
<protein>
    <submittedName>
        <fullName evidence="4">Anucleate primary sterigmata protein A</fullName>
    </submittedName>
</protein>
<feature type="compositionally biased region" description="Polar residues" evidence="2">
    <location>
        <begin position="910"/>
        <end position="935"/>
    </location>
</feature>
<accession>A0A1R1Y3K8</accession>
<feature type="compositionally biased region" description="Basic residues" evidence="2">
    <location>
        <begin position="87"/>
        <end position="98"/>
    </location>
</feature>
<feature type="compositionally biased region" description="Basic and acidic residues" evidence="2">
    <location>
        <begin position="33"/>
        <end position="43"/>
    </location>
</feature>
<gene>
    <name evidence="4" type="ORF">AYI70_g3519</name>
</gene>
<comment type="caution">
    <text evidence="4">The sequence shown here is derived from an EMBL/GenBank/DDBJ whole genome shotgun (WGS) entry which is preliminary data.</text>
</comment>
<feature type="region of interest" description="Disordered" evidence="2">
    <location>
        <begin position="460"/>
        <end position="499"/>
    </location>
</feature>
<feature type="compositionally biased region" description="Polar residues" evidence="2">
    <location>
        <begin position="2079"/>
        <end position="2088"/>
    </location>
</feature>
<feature type="compositionally biased region" description="Basic and acidic residues" evidence="2">
    <location>
        <begin position="7"/>
        <end position="25"/>
    </location>
</feature>
<feature type="compositionally biased region" description="Basic residues" evidence="2">
    <location>
        <begin position="936"/>
        <end position="946"/>
    </location>
</feature>
<dbReference type="GO" id="GO:0005543">
    <property type="term" value="F:phospholipid binding"/>
    <property type="evidence" value="ECO:0007669"/>
    <property type="project" value="InterPro"/>
</dbReference>
<feature type="region of interest" description="Disordered" evidence="2">
    <location>
        <begin position="86"/>
        <end position="114"/>
    </location>
</feature>
<feature type="compositionally biased region" description="Polar residues" evidence="2">
    <location>
        <begin position="1707"/>
        <end position="1726"/>
    </location>
</feature>
<dbReference type="EMBL" id="LSSN01001018">
    <property type="protein sequence ID" value="OMJ21385.1"/>
    <property type="molecule type" value="Genomic_DNA"/>
</dbReference>
<name>A0A1R1Y3K8_9FUNG</name>
<feature type="coiled-coil region" evidence="1">
    <location>
        <begin position="600"/>
        <end position="659"/>
    </location>
</feature>
<feature type="region of interest" description="Disordered" evidence="2">
    <location>
        <begin position="2036"/>
        <end position="2058"/>
    </location>
</feature>